<evidence type="ECO:0000313" key="2">
    <source>
        <dbReference type="EMBL" id="JAT31207.1"/>
    </source>
</evidence>
<dbReference type="PANTHER" id="PTHR21719">
    <property type="entry name" value="FI06402P-RELATED"/>
    <property type="match status" value="1"/>
</dbReference>
<dbReference type="SUPFAM" id="SSF57501">
    <property type="entry name" value="Cystine-knot cytokines"/>
    <property type="match status" value="1"/>
</dbReference>
<reference evidence="2" key="1">
    <citation type="submission" date="2015-11" db="EMBL/GenBank/DDBJ databases">
        <title>De novo transcriptome assembly of four potential Pierce s Disease insect vectors from Arizona vineyards.</title>
        <authorList>
            <person name="Tassone E.E."/>
        </authorList>
    </citation>
    <scope>NUCLEOTIDE SEQUENCE</scope>
</reference>
<organism evidence="2">
    <name type="scientific">Graphocephala atropunctata</name>
    <dbReference type="NCBI Taxonomy" id="36148"/>
    <lineage>
        <taxon>Eukaryota</taxon>
        <taxon>Metazoa</taxon>
        <taxon>Ecdysozoa</taxon>
        <taxon>Arthropoda</taxon>
        <taxon>Hexapoda</taxon>
        <taxon>Insecta</taxon>
        <taxon>Pterygota</taxon>
        <taxon>Neoptera</taxon>
        <taxon>Paraneoptera</taxon>
        <taxon>Hemiptera</taxon>
        <taxon>Auchenorrhyncha</taxon>
        <taxon>Membracoidea</taxon>
        <taxon>Cicadellidae</taxon>
        <taxon>Cicadellinae</taxon>
        <taxon>Cicadellini</taxon>
        <taxon>Graphocephala</taxon>
    </lineage>
</organism>
<dbReference type="Gene3D" id="2.10.90.10">
    <property type="entry name" value="Cystine-knot cytokines"/>
    <property type="match status" value="1"/>
</dbReference>
<dbReference type="PANTHER" id="PTHR21719:SF1">
    <property type="entry name" value="FI06402P-RELATED"/>
    <property type="match status" value="1"/>
</dbReference>
<proteinExistence type="predicted"/>
<dbReference type="GO" id="GO:0035099">
    <property type="term" value="P:hemocyte migration"/>
    <property type="evidence" value="ECO:0007669"/>
    <property type="project" value="TreeGrafter"/>
</dbReference>
<name>A0A1B6M5J2_9HEMI</name>
<dbReference type="EMBL" id="GEBQ01008770">
    <property type="protein sequence ID" value="JAT31207.1"/>
    <property type="molecule type" value="Transcribed_RNA"/>
</dbReference>
<gene>
    <name evidence="2" type="ORF">g.54178</name>
</gene>
<evidence type="ECO:0000256" key="1">
    <source>
        <dbReference type="SAM" id="SignalP"/>
    </source>
</evidence>
<feature type="signal peptide" evidence="1">
    <location>
        <begin position="1"/>
        <end position="21"/>
    </location>
</feature>
<feature type="chain" id="PRO_5008587879" description="Platelet-derived growth factor (PDGF) family profile domain-containing protein" evidence="1">
    <location>
        <begin position="22"/>
        <end position="126"/>
    </location>
</feature>
<protein>
    <recommendedName>
        <fullName evidence="3">Platelet-derived growth factor (PDGF) family profile domain-containing protein</fullName>
    </recommendedName>
</protein>
<accession>A0A1B6M5J2</accession>
<sequence>MACDGPLFVILCLVSVVPVRPDVDLRDYLRHKERIRQFPCSVPRPSVVAVMRISHGWAVVDPWETMLHRCDKSGCCPLAKTCKSSAEELVELSFLLRNVRTHDTRLERITFRNHTKCVCVSTHRPR</sequence>
<dbReference type="InterPro" id="IPR029034">
    <property type="entry name" value="Cystine-knot_cytokine"/>
</dbReference>
<dbReference type="AlphaFoldDB" id="A0A1B6M5J2"/>
<evidence type="ECO:0008006" key="3">
    <source>
        <dbReference type="Google" id="ProtNLM"/>
    </source>
</evidence>
<keyword evidence="1" id="KW-0732">Signal</keyword>